<dbReference type="InterPro" id="IPR003423">
    <property type="entry name" value="OMP_efflux"/>
</dbReference>
<feature type="coiled-coil region" evidence="8">
    <location>
        <begin position="421"/>
        <end position="480"/>
    </location>
</feature>
<sequence>MLVIRYLMTASVGAILTLVWGTSATAQTVSPPRTKFEKLSQVEHRNTNVAQMQEQPAPPARESLPGLEPAQPSQAPAETRKDEPAPENLDPSANPLQFPTKPEEVDIENVQPITLNQAIELALRNNKDLREARITLERRQAELQEAQAALLPNLSTQVQFDRSGQTTNIPGQVNPFTGQTVGEPEQGFEESTNFQGNLELSYNIYTGGRRGAQIERAERALRQSELDVERLAEETRFNATDRYYLLQNADAQVAIAQAAVEDATQSLRDAQLLEQAGLGTRFDTLRSEVDLARANQQLTRAISAQRTARRNLAEVLSVGQQVELTAADEIKEAGRWPLSLEESIVQAYKNRAELEQQLLQREISERDRTIALADIKPQVDFFAQYNFRDNFDDEFGIGDGYSFGARMRWTLFDGGAAFARARQADRNIDLANNAFARQRNQIRTQVETAYYELIANQENIETTRLNVQRAEESLRLARLRFQAGVGTQTDVINSQRDLTEARSEFLQAIIGYNQSLNQLQRFVSNQPDNRLFEFR</sequence>
<protein>
    <submittedName>
        <fullName evidence="11">Transporter</fullName>
    </submittedName>
</protein>
<evidence type="ECO:0000256" key="9">
    <source>
        <dbReference type="SAM" id="MobiDB-lite"/>
    </source>
</evidence>
<feature type="chain" id="PRO_5012549942" evidence="10">
    <location>
        <begin position="27"/>
        <end position="535"/>
    </location>
</feature>
<dbReference type="GO" id="GO:0015288">
    <property type="term" value="F:porin activity"/>
    <property type="evidence" value="ECO:0007669"/>
    <property type="project" value="TreeGrafter"/>
</dbReference>
<comment type="subcellular location">
    <subcellularLocation>
        <location evidence="1">Cell outer membrane</location>
    </subcellularLocation>
</comment>
<keyword evidence="8" id="KW-0175">Coiled coil</keyword>
<evidence type="ECO:0000256" key="7">
    <source>
        <dbReference type="ARBA" id="ARBA00023237"/>
    </source>
</evidence>
<dbReference type="STRING" id="1921803.NIES593_03410"/>
<dbReference type="GO" id="GO:0009279">
    <property type="term" value="C:cell outer membrane"/>
    <property type="evidence" value="ECO:0007669"/>
    <property type="project" value="UniProtKB-SubCell"/>
</dbReference>
<evidence type="ECO:0000313" key="11">
    <source>
        <dbReference type="EMBL" id="OKH26134.1"/>
    </source>
</evidence>
<dbReference type="OrthoDB" id="501974at2"/>
<dbReference type="GO" id="GO:0015562">
    <property type="term" value="F:efflux transmembrane transporter activity"/>
    <property type="evidence" value="ECO:0007669"/>
    <property type="project" value="InterPro"/>
</dbReference>
<evidence type="ECO:0000256" key="8">
    <source>
        <dbReference type="SAM" id="Coils"/>
    </source>
</evidence>
<name>A0A1U7HRH7_9CYAN</name>
<dbReference type="EMBL" id="MRCB01000002">
    <property type="protein sequence ID" value="OKH26134.1"/>
    <property type="molecule type" value="Genomic_DNA"/>
</dbReference>
<evidence type="ECO:0000256" key="10">
    <source>
        <dbReference type="SAM" id="SignalP"/>
    </source>
</evidence>
<keyword evidence="5" id="KW-0812">Transmembrane</keyword>
<keyword evidence="3" id="KW-0813">Transport</keyword>
<evidence type="ECO:0000256" key="4">
    <source>
        <dbReference type="ARBA" id="ARBA00022452"/>
    </source>
</evidence>
<dbReference type="PIRSF" id="PIRSF001892">
    <property type="entry name" value="CyaE"/>
    <property type="match status" value="1"/>
</dbReference>
<keyword evidence="4" id="KW-1134">Transmembrane beta strand</keyword>
<feature type="coiled-coil region" evidence="8">
    <location>
        <begin position="119"/>
        <end position="149"/>
    </location>
</feature>
<accession>A0A1U7HRH7</accession>
<keyword evidence="7" id="KW-0998">Cell outer membrane</keyword>
<comment type="caution">
    <text evidence="11">The sequence shown here is derived from an EMBL/GenBank/DDBJ whole genome shotgun (WGS) entry which is preliminary data.</text>
</comment>
<keyword evidence="10" id="KW-0732">Signal</keyword>
<organism evidence="11 12">
    <name type="scientific">Hydrococcus rivularis NIES-593</name>
    <dbReference type="NCBI Taxonomy" id="1921803"/>
    <lineage>
        <taxon>Bacteria</taxon>
        <taxon>Bacillati</taxon>
        <taxon>Cyanobacteriota</taxon>
        <taxon>Cyanophyceae</taxon>
        <taxon>Pleurocapsales</taxon>
        <taxon>Hydrococcaceae</taxon>
        <taxon>Hydrococcus</taxon>
    </lineage>
</organism>
<comment type="similarity">
    <text evidence="2">Belongs to the outer membrane factor (OMF) (TC 1.B.17) family.</text>
</comment>
<feature type="region of interest" description="Disordered" evidence="9">
    <location>
        <begin position="48"/>
        <end position="100"/>
    </location>
</feature>
<dbReference type="RefSeq" id="WP_073598241.1">
    <property type="nucleotide sequence ID" value="NZ_MRCB01000002.1"/>
</dbReference>
<reference evidence="11 12" key="1">
    <citation type="submission" date="2016-11" db="EMBL/GenBank/DDBJ databases">
        <title>Draft Genome Sequences of Nine Cyanobacterial Strains from Diverse Habitats.</title>
        <authorList>
            <person name="Zhu T."/>
            <person name="Hou S."/>
            <person name="Lu X."/>
            <person name="Hess W.R."/>
        </authorList>
    </citation>
    <scope>NUCLEOTIDE SEQUENCE [LARGE SCALE GENOMIC DNA]</scope>
    <source>
        <strain evidence="11 12">NIES-593</strain>
    </source>
</reference>
<feature type="signal peptide" evidence="10">
    <location>
        <begin position="1"/>
        <end position="26"/>
    </location>
</feature>
<keyword evidence="12" id="KW-1185">Reference proteome</keyword>
<evidence type="ECO:0000256" key="2">
    <source>
        <dbReference type="ARBA" id="ARBA00007613"/>
    </source>
</evidence>
<dbReference type="PANTHER" id="PTHR30026">
    <property type="entry name" value="OUTER MEMBRANE PROTEIN TOLC"/>
    <property type="match status" value="1"/>
</dbReference>
<keyword evidence="6" id="KW-0472">Membrane</keyword>
<dbReference type="SUPFAM" id="SSF56954">
    <property type="entry name" value="Outer membrane efflux proteins (OEP)"/>
    <property type="match status" value="1"/>
</dbReference>
<dbReference type="Gene3D" id="1.20.1600.10">
    <property type="entry name" value="Outer membrane efflux proteins (OEP)"/>
    <property type="match status" value="1"/>
</dbReference>
<proteinExistence type="inferred from homology"/>
<dbReference type="Pfam" id="PF02321">
    <property type="entry name" value="OEP"/>
    <property type="match status" value="2"/>
</dbReference>
<evidence type="ECO:0000313" key="12">
    <source>
        <dbReference type="Proteomes" id="UP000186868"/>
    </source>
</evidence>
<dbReference type="Proteomes" id="UP000186868">
    <property type="component" value="Unassembled WGS sequence"/>
</dbReference>
<evidence type="ECO:0000256" key="1">
    <source>
        <dbReference type="ARBA" id="ARBA00004442"/>
    </source>
</evidence>
<dbReference type="GO" id="GO:1990281">
    <property type="term" value="C:efflux pump complex"/>
    <property type="evidence" value="ECO:0007669"/>
    <property type="project" value="TreeGrafter"/>
</dbReference>
<feature type="coiled-coil region" evidence="8">
    <location>
        <begin position="214"/>
        <end position="266"/>
    </location>
</feature>
<evidence type="ECO:0000256" key="5">
    <source>
        <dbReference type="ARBA" id="ARBA00022692"/>
    </source>
</evidence>
<dbReference type="PANTHER" id="PTHR30026:SF21">
    <property type="entry name" value="SLR1270 PROTEIN"/>
    <property type="match status" value="1"/>
</dbReference>
<gene>
    <name evidence="11" type="ORF">NIES593_03410</name>
</gene>
<evidence type="ECO:0000256" key="3">
    <source>
        <dbReference type="ARBA" id="ARBA00022448"/>
    </source>
</evidence>
<dbReference type="InterPro" id="IPR051906">
    <property type="entry name" value="TolC-like"/>
</dbReference>
<dbReference type="AlphaFoldDB" id="A0A1U7HRH7"/>
<dbReference type="InterPro" id="IPR028351">
    <property type="entry name" value="CyaE"/>
</dbReference>
<evidence type="ECO:0000256" key="6">
    <source>
        <dbReference type="ARBA" id="ARBA00023136"/>
    </source>
</evidence>